<gene>
    <name evidence="1" type="ORF">CPT_Magia_016</name>
</gene>
<accession>A0A873WF63</accession>
<proteinExistence type="predicted"/>
<protein>
    <submittedName>
        <fullName evidence="1">Tape measure chaperone</fullName>
    </submittedName>
</protein>
<dbReference type="EMBL" id="MT701587">
    <property type="protein sequence ID" value="QPB08698.1"/>
    <property type="molecule type" value="Genomic_DNA"/>
</dbReference>
<organism evidence="1 2">
    <name type="scientific">Burkholderia phage Magia</name>
    <dbReference type="NCBI Taxonomy" id="2767577"/>
    <lineage>
        <taxon>Viruses</taxon>
        <taxon>Duplodnaviria</taxon>
        <taxon>Heunggongvirae</taxon>
        <taxon>Uroviricota</taxon>
        <taxon>Caudoviricetes</taxon>
        <taxon>Magiavirus</taxon>
        <taxon>Magiavirus magia</taxon>
    </lineage>
</organism>
<evidence type="ECO:0000313" key="2">
    <source>
        <dbReference type="Proteomes" id="UP000663664"/>
    </source>
</evidence>
<dbReference type="Pfam" id="PF21822">
    <property type="entry name" value="Phage_TAC_15"/>
    <property type="match status" value="2"/>
</dbReference>
<evidence type="ECO:0000313" key="1">
    <source>
        <dbReference type="EMBL" id="QPB08698.1"/>
    </source>
</evidence>
<sequence length="250" mass="27335">MTTEVQLNGTRYVIGKLSAMQQFHVSRRIAPIIPPMIPVLMKFYAELEQADVAREQARANAALAALEEAGGTEVQGTALPAPEADRSRELLTLVDAIAPVLQPFADALAGLRDEDAEYVFGTCLSVVERWQGAGWAKVWNTAHKTSMFDDIGIDVMLPLVVRVVVANLGPFYQRAAYQPSEQPGGDVGWIRTLPGGEDWLLAPVHAQMCLYESLLDGKLGLADIALMNDSLAVRADNEAAYRRKMERENG</sequence>
<keyword evidence="2" id="KW-1185">Reference proteome</keyword>
<dbReference type="Proteomes" id="UP000663664">
    <property type="component" value="Segment"/>
</dbReference>
<dbReference type="InterPro" id="IPR049156">
    <property type="entry name" value="Phage_chap_TAC_15-like"/>
</dbReference>
<dbReference type="InterPro" id="IPR054182">
    <property type="entry name" value="DUF6889"/>
</dbReference>
<reference evidence="1" key="1">
    <citation type="submission" date="2020-07" db="EMBL/GenBank/DDBJ databases">
        <title>Complete genome sequence of Burkholderia cenocepacia myophage Magia.</title>
        <authorList>
            <person name="Gafford-Gaby D."/>
            <person name="Yao G.W."/>
            <person name="Hernandez I."/>
            <person name="Clark J."/>
            <person name="Gonzalez C."/>
            <person name="Gill J."/>
            <person name="Liu M."/>
        </authorList>
    </citation>
    <scope>NUCLEOTIDE SEQUENCE</scope>
</reference>
<dbReference type="Pfam" id="PF21829">
    <property type="entry name" value="DUF6889"/>
    <property type="match status" value="1"/>
</dbReference>
<name>A0A873WF63_9CAUD</name>